<organism evidence="1 2">
    <name type="scientific">Vigna unguiculata</name>
    <name type="common">Cowpea</name>
    <dbReference type="NCBI Taxonomy" id="3917"/>
    <lineage>
        <taxon>Eukaryota</taxon>
        <taxon>Viridiplantae</taxon>
        <taxon>Streptophyta</taxon>
        <taxon>Embryophyta</taxon>
        <taxon>Tracheophyta</taxon>
        <taxon>Spermatophyta</taxon>
        <taxon>Magnoliopsida</taxon>
        <taxon>eudicotyledons</taxon>
        <taxon>Gunneridae</taxon>
        <taxon>Pentapetalae</taxon>
        <taxon>rosids</taxon>
        <taxon>fabids</taxon>
        <taxon>Fabales</taxon>
        <taxon>Fabaceae</taxon>
        <taxon>Papilionoideae</taxon>
        <taxon>50 kb inversion clade</taxon>
        <taxon>NPAAA clade</taxon>
        <taxon>indigoferoid/millettioid clade</taxon>
        <taxon>Phaseoleae</taxon>
        <taxon>Vigna</taxon>
    </lineage>
</organism>
<evidence type="ECO:0000313" key="2">
    <source>
        <dbReference type="Proteomes" id="UP000501690"/>
    </source>
</evidence>
<proteinExistence type="predicted"/>
<accession>A0A4D6LCK6</accession>
<reference evidence="1 2" key="1">
    <citation type="submission" date="2019-04" db="EMBL/GenBank/DDBJ databases">
        <title>An improved genome assembly and genetic linkage map for asparagus bean, Vigna unguiculata ssp. sesquipedialis.</title>
        <authorList>
            <person name="Xia Q."/>
            <person name="Zhang R."/>
            <person name="Dong Y."/>
        </authorList>
    </citation>
    <scope>NUCLEOTIDE SEQUENCE [LARGE SCALE GENOMIC DNA]</scope>
    <source>
        <tissue evidence="1">Leaf</tissue>
    </source>
</reference>
<dbReference type="AlphaFoldDB" id="A0A4D6LCK6"/>
<evidence type="ECO:0000313" key="1">
    <source>
        <dbReference type="EMBL" id="QCD86223.1"/>
    </source>
</evidence>
<dbReference type="EMBL" id="CP039347">
    <property type="protein sequence ID" value="QCD86223.1"/>
    <property type="molecule type" value="Genomic_DNA"/>
</dbReference>
<dbReference type="Proteomes" id="UP000501690">
    <property type="component" value="Linkage Group LG3"/>
</dbReference>
<protein>
    <submittedName>
        <fullName evidence="1">Uncharacterized protein</fullName>
    </submittedName>
</protein>
<keyword evidence="2" id="KW-1185">Reference proteome</keyword>
<sequence>MAFKGCGKLDTLKELYRELDNEMKAFTIESISSNAFGRDEDAFSIFESNAKTLNLGELKRIACGQGPQNLLYVVLFFIIKFERS</sequence>
<gene>
    <name evidence="1" type="ORF">DEO72_LG3g744</name>
</gene>
<name>A0A4D6LCK6_VIGUN</name>